<keyword evidence="2" id="KW-1185">Reference proteome</keyword>
<name>A0ACB6ZVT4_THEGA</name>
<protein>
    <submittedName>
        <fullName evidence="1">Uncharacterized protein</fullName>
    </submittedName>
</protein>
<sequence length="567" mass="64467">MYQSVIQRVGSIPELLDIVFDHLDHASNANNAVVCKVWSEVARDKLWREVCNPTQLLSILAPISDLTGSFERKLEPKDWSRFMTYARRVRKFTYEDLSHPHQITPASFAEISETRTSLSLLPHLREFTYATDLSSHRRFAVLFMNESVRRFNLQLDDEPEPLRPFFDNILARMPHLTTLDLRTTRPASSIERDFVHLLNKLPRLEKVVVPPYHITNPVMQTLAKLPNLGVIEFQYLRYQGIGDKEDVRYFNPNIPEDGFPALWDLSLSAHLSQFIPVLSDTLAPAAKNLTSLYVHAISVESEASVRQYFTVVGENFPLIRSIYLEALPGPTMSTQWEAMEPEFEALTLETLKPLLDCPRLTTFELMYPIPLRLMLDDLETLTSRWPTLEVIDLNREPVVLGPAMGTQSNLTLRALFPFARNCPNLRKLGLYLHATEKDLPSVSEIPRPFTKLIELNVGLSSIGEPEAIALFLSRICPADCNIEAGVCWSYAETFVDDASRAVMGERISSWEEVNFYLPLSVKLRHEEKIARDSLEREVEDLRIRNAILAEKSAMALKGDGDSGCVIA</sequence>
<proteinExistence type="predicted"/>
<reference evidence="1" key="2">
    <citation type="journal article" date="2020" name="Nat. Commun.">
        <title>Large-scale genome sequencing of mycorrhizal fungi provides insights into the early evolution of symbiotic traits.</title>
        <authorList>
            <person name="Miyauchi S."/>
            <person name="Kiss E."/>
            <person name="Kuo A."/>
            <person name="Drula E."/>
            <person name="Kohler A."/>
            <person name="Sanchez-Garcia M."/>
            <person name="Morin E."/>
            <person name="Andreopoulos B."/>
            <person name="Barry K.W."/>
            <person name="Bonito G."/>
            <person name="Buee M."/>
            <person name="Carver A."/>
            <person name="Chen C."/>
            <person name="Cichocki N."/>
            <person name="Clum A."/>
            <person name="Culley D."/>
            <person name="Crous P.W."/>
            <person name="Fauchery L."/>
            <person name="Girlanda M."/>
            <person name="Hayes R.D."/>
            <person name="Keri Z."/>
            <person name="LaButti K."/>
            <person name="Lipzen A."/>
            <person name="Lombard V."/>
            <person name="Magnuson J."/>
            <person name="Maillard F."/>
            <person name="Murat C."/>
            <person name="Nolan M."/>
            <person name="Ohm R.A."/>
            <person name="Pangilinan J."/>
            <person name="Pereira M.F."/>
            <person name="Perotto S."/>
            <person name="Peter M."/>
            <person name="Pfister S."/>
            <person name="Riley R."/>
            <person name="Sitrit Y."/>
            <person name="Stielow J.B."/>
            <person name="Szollosi G."/>
            <person name="Zifcakova L."/>
            <person name="Stursova M."/>
            <person name="Spatafora J.W."/>
            <person name="Tedersoo L."/>
            <person name="Vaario L.M."/>
            <person name="Yamada A."/>
            <person name="Yan M."/>
            <person name="Wang P."/>
            <person name="Xu J."/>
            <person name="Bruns T."/>
            <person name="Baldrian P."/>
            <person name="Vilgalys R."/>
            <person name="Dunand C."/>
            <person name="Henrissat B."/>
            <person name="Grigoriev I.V."/>
            <person name="Hibbett D."/>
            <person name="Nagy L.G."/>
            <person name="Martin F.M."/>
        </authorList>
    </citation>
    <scope>NUCLEOTIDE SEQUENCE</scope>
    <source>
        <strain evidence="1">P2</strain>
    </source>
</reference>
<gene>
    <name evidence="1" type="ORF">BDM02DRAFT_3177605</name>
</gene>
<dbReference type="EMBL" id="MU117963">
    <property type="protein sequence ID" value="KAF9653762.1"/>
    <property type="molecule type" value="Genomic_DNA"/>
</dbReference>
<evidence type="ECO:0000313" key="1">
    <source>
        <dbReference type="EMBL" id="KAF9653762.1"/>
    </source>
</evidence>
<accession>A0ACB6ZVT4</accession>
<evidence type="ECO:0000313" key="2">
    <source>
        <dbReference type="Proteomes" id="UP000886501"/>
    </source>
</evidence>
<organism evidence="1 2">
    <name type="scientific">Thelephora ganbajun</name>
    <name type="common">Ganba fungus</name>
    <dbReference type="NCBI Taxonomy" id="370292"/>
    <lineage>
        <taxon>Eukaryota</taxon>
        <taxon>Fungi</taxon>
        <taxon>Dikarya</taxon>
        <taxon>Basidiomycota</taxon>
        <taxon>Agaricomycotina</taxon>
        <taxon>Agaricomycetes</taxon>
        <taxon>Thelephorales</taxon>
        <taxon>Thelephoraceae</taxon>
        <taxon>Thelephora</taxon>
    </lineage>
</organism>
<reference evidence="1" key="1">
    <citation type="submission" date="2019-10" db="EMBL/GenBank/DDBJ databases">
        <authorList>
            <consortium name="DOE Joint Genome Institute"/>
            <person name="Kuo A."/>
            <person name="Miyauchi S."/>
            <person name="Kiss E."/>
            <person name="Drula E."/>
            <person name="Kohler A."/>
            <person name="Sanchez-Garcia M."/>
            <person name="Andreopoulos B."/>
            <person name="Barry K.W."/>
            <person name="Bonito G."/>
            <person name="Buee M."/>
            <person name="Carver A."/>
            <person name="Chen C."/>
            <person name="Cichocki N."/>
            <person name="Clum A."/>
            <person name="Culley D."/>
            <person name="Crous P.W."/>
            <person name="Fauchery L."/>
            <person name="Girlanda M."/>
            <person name="Hayes R."/>
            <person name="Keri Z."/>
            <person name="Labutti K."/>
            <person name="Lipzen A."/>
            <person name="Lombard V."/>
            <person name="Magnuson J."/>
            <person name="Maillard F."/>
            <person name="Morin E."/>
            <person name="Murat C."/>
            <person name="Nolan M."/>
            <person name="Ohm R."/>
            <person name="Pangilinan J."/>
            <person name="Pereira M."/>
            <person name="Perotto S."/>
            <person name="Peter M."/>
            <person name="Riley R."/>
            <person name="Sitrit Y."/>
            <person name="Stielow B."/>
            <person name="Szollosi G."/>
            <person name="Zifcakova L."/>
            <person name="Stursova M."/>
            <person name="Spatafora J.W."/>
            <person name="Tedersoo L."/>
            <person name="Vaario L.-M."/>
            <person name="Yamada A."/>
            <person name="Yan M."/>
            <person name="Wang P."/>
            <person name="Xu J."/>
            <person name="Bruns T."/>
            <person name="Baldrian P."/>
            <person name="Vilgalys R."/>
            <person name="Henrissat B."/>
            <person name="Grigoriev I.V."/>
            <person name="Hibbett D."/>
            <person name="Nagy L.G."/>
            <person name="Martin F.M."/>
        </authorList>
    </citation>
    <scope>NUCLEOTIDE SEQUENCE</scope>
    <source>
        <strain evidence="1">P2</strain>
    </source>
</reference>
<dbReference type="Proteomes" id="UP000886501">
    <property type="component" value="Unassembled WGS sequence"/>
</dbReference>
<comment type="caution">
    <text evidence="1">The sequence shown here is derived from an EMBL/GenBank/DDBJ whole genome shotgun (WGS) entry which is preliminary data.</text>
</comment>